<dbReference type="PANTHER" id="PTHR11207">
    <property type="entry name" value="RIBONUCLEASE III"/>
    <property type="match status" value="1"/>
</dbReference>
<feature type="compositionally biased region" description="Basic and acidic residues" evidence="6">
    <location>
        <begin position="1"/>
        <end position="22"/>
    </location>
</feature>
<dbReference type="CDD" id="cd00593">
    <property type="entry name" value="RIBOc"/>
    <property type="match status" value="1"/>
</dbReference>
<dbReference type="OrthoDB" id="2392202at2759"/>
<dbReference type="InterPro" id="IPR014720">
    <property type="entry name" value="dsRBD_dom"/>
</dbReference>
<dbReference type="InterPro" id="IPR040540">
    <property type="entry name" value="RNase_3_N"/>
</dbReference>
<keyword evidence="10" id="KW-1185">Reference proteome</keyword>
<dbReference type="PROSITE" id="PS50142">
    <property type="entry name" value="RNASE_3_2"/>
    <property type="match status" value="1"/>
</dbReference>
<feature type="compositionally biased region" description="Basic and acidic residues" evidence="6">
    <location>
        <begin position="143"/>
        <end position="153"/>
    </location>
</feature>
<evidence type="ECO:0000256" key="1">
    <source>
        <dbReference type="ARBA" id="ARBA00022722"/>
    </source>
</evidence>
<evidence type="ECO:0000259" key="8">
    <source>
        <dbReference type="PROSITE" id="PS50142"/>
    </source>
</evidence>
<feature type="region of interest" description="Disordered" evidence="6">
    <location>
        <begin position="1"/>
        <end position="27"/>
    </location>
</feature>
<proteinExistence type="predicted"/>
<evidence type="ECO:0000256" key="5">
    <source>
        <dbReference type="PROSITE-ProRule" id="PRU00266"/>
    </source>
</evidence>
<sequence>MSDEEVKRKRQKTDKGSGEEKKSKKKTKISLVQCLETEYAVNKLTSSLKEVLEVSPSYKEVARALDNLGDYEAAVVLALTRGPKLVHASKLKTLYKHGKLDFLNLILNFNDPKVFAEYEDLESKYNKKKSEAKNGKKVTNKQSNEEEEKKEATPKGATEQYPPPLLPLSDPVLRSKVFTHKSAVTQAEEESIEAANSSYERLEYLGDAVLELAVTSIVMKEFPASSEGHLSVCRQQIVSNSNLENYSKLYGFPEKLSSLMSKEETDKNNGKIYADIFEAYIGALYVQNNNDLTMIQEWLGKLARPVIEAMKMKRDKTYLNKSAKEKLYALIGSAKSAPKYVTLDNGPARDEWLVQVEMEGEIIGKGIGASVKDARTRAAMAALDNHNAIRKYNTMRSTTLREESLVKVPEDSELQKEVDDLIEKIKMSKNVKNVSFPLRVPENSGVIPEHKGLIMFLFSKWNLQTELKCVKLNDQFETTFVVEGTPILTSYSQHKKRSNLLCYTYFYKNLHILKLLMKEYVKDQS</sequence>
<dbReference type="GO" id="GO:0003723">
    <property type="term" value="F:RNA binding"/>
    <property type="evidence" value="ECO:0007669"/>
    <property type="project" value="UniProtKB-UniRule"/>
</dbReference>
<feature type="domain" description="DRBM" evidence="7">
    <location>
        <begin position="322"/>
        <end position="388"/>
    </location>
</feature>
<evidence type="ECO:0000313" key="10">
    <source>
        <dbReference type="Proteomes" id="UP000094565"/>
    </source>
</evidence>
<dbReference type="AlphaFoldDB" id="A0A1B2JD26"/>
<keyword evidence="4 5" id="KW-0694">RNA-binding</keyword>
<evidence type="ECO:0000256" key="4">
    <source>
        <dbReference type="ARBA" id="ARBA00022884"/>
    </source>
</evidence>
<keyword evidence="3" id="KW-0378">Hydrolase</keyword>
<feature type="domain" description="RNase III" evidence="8">
    <location>
        <begin position="173"/>
        <end position="289"/>
    </location>
</feature>
<dbReference type="EMBL" id="CP014585">
    <property type="protein sequence ID" value="ANZ75897.1"/>
    <property type="molecule type" value="Genomic_DNA"/>
</dbReference>
<dbReference type="SMART" id="SM00535">
    <property type="entry name" value="RIBOc"/>
    <property type="match status" value="1"/>
</dbReference>
<dbReference type="GO" id="GO:0006369">
    <property type="term" value="P:termination of RNA polymerase II transcription"/>
    <property type="evidence" value="ECO:0007669"/>
    <property type="project" value="TreeGrafter"/>
</dbReference>
<dbReference type="PROSITE" id="PS00517">
    <property type="entry name" value="RNASE_3_1"/>
    <property type="match status" value="1"/>
</dbReference>
<dbReference type="Pfam" id="PF18497">
    <property type="entry name" value="RNase_3_N"/>
    <property type="match status" value="1"/>
</dbReference>
<reference evidence="9 10" key="1">
    <citation type="submission" date="2016-02" db="EMBL/GenBank/DDBJ databases">
        <title>Comparative genomic and transcriptomic foundation for Pichia pastoris.</title>
        <authorList>
            <person name="Love K.R."/>
            <person name="Shah K.A."/>
            <person name="Whittaker C.A."/>
            <person name="Wu J."/>
            <person name="Bartlett M.C."/>
            <person name="Ma D."/>
            <person name="Leeson R.L."/>
            <person name="Priest M."/>
            <person name="Young S.K."/>
            <person name="Love J.C."/>
        </authorList>
    </citation>
    <scope>NUCLEOTIDE SEQUENCE [LARGE SCALE GENOMIC DNA]</scope>
    <source>
        <strain evidence="9 10">ATCC 28485</strain>
    </source>
</reference>
<dbReference type="InterPro" id="IPR036389">
    <property type="entry name" value="RNase_III_sf"/>
</dbReference>
<dbReference type="InterPro" id="IPR000999">
    <property type="entry name" value="RNase_III_dom"/>
</dbReference>
<keyword evidence="2" id="KW-0255">Endonuclease</keyword>
<dbReference type="SUPFAM" id="SSF69065">
    <property type="entry name" value="RNase III domain-like"/>
    <property type="match status" value="1"/>
</dbReference>
<dbReference type="Gene3D" id="1.10.1520.10">
    <property type="entry name" value="Ribonuclease III domain"/>
    <property type="match status" value="1"/>
</dbReference>
<dbReference type="SMART" id="SM00358">
    <property type="entry name" value="DSRM"/>
    <property type="match status" value="1"/>
</dbReference>
<keyword evidence="1" id="KW-0540">Nuclease</keyword>
<dbReference type="GO" id="GO:0006364">
    <property type="term" value="P:rRNA processing"/>
    <property type="evidence" value="ECO:0007669"/>
    <property type="project" value="TreeGrafter"/>
</dbReference>
<dbReference type="PROSITE" id="PS50137">
    <property type="entry name" value="DS_RBD"/>
    <property type="match status" value="1"/>
</dbReference>
<accession>A0A1B2JD26</accession>
<dbReference type="Pfam" id="PF00035">
    <property type="entry name" value="dsrm"/>
    <property type="match status" value="1"/>
</dbReference>
<protein>
    <submittedName>
        <fullName evidence="9">BA75_03192T0</fullName>
    </submittedName>
</protein>
<evidence type="ECO:0000256" key="6">
    <source>
        <dbReference type="SAM" id="MobiDB-lite"/>
    </source>
</evidence>
<evidence type="ECO:0000259" key="7">
    <source>
        <dbReference type="PROSITE" id="PS50137"/>
    </source>
</evidence>
<dbReference type="Pfam" id="PF00636">
    <property type="entry name" value="Ribonuclease_3"/>
    <property type="match status" value="1"/>
</dbReference>
<evidence type="ECO:0000256" key="2">
    <source>
        <dbReference type="ARBA" id="ARBA00022759"/>
    </source>
</evidence>
<dbReference type="GO" id="GO:0034475">
    <property type="term" value="P:U4 snRNA 3'-end processing"/>
    <property type="evidence" value="ECO:0007669"/>
    <property type="project" value="TreeGrafter"/>
</dbReference>
<organism evidence="9 10">
    <name type="scientific">Komagataella pastoris</name>
    <name type="common">Yeast</name>
    <name type="synonym">Pichia pastoris</name>
    <dbReference type="NCBI Taxonomy" id="4922"/>
    <lineage>
        <taxon>Eukaryota</taxon>
        <taxon>Fungi</taxon>
        <taxon>Dikarya</taxon>
        <taxon>Ascomycota</taxon>
        <taxon>Saccharomycotina</taxon>
        <taxon>Pichiomycetes</taxon>
        <taxon>Pichiales</taxon>
        <taxon>Pichiaceae</taxon>
        <taxon>Komagataella</taxon>
    </lineage>
</organism>
<dbReference type="GO" id="GO:0005654">
    <property type="term" value="C:nucleoplasm"/>
    <property type="evidence" value="ECO:0007669"/>
    <property type="project" value="TreeGrafter"/>
</dbReference>
<feature type="region of interest" description="Disordered" evidence="6">
    <location>
        <begin position="126"/>
        <end position="163"/>
    </location>
</feature>
<dbReference type="Gene3D" id="3.30.160.20">
    <property type="match status" value="1"/>
</dbReference>
<evidence type="ECO:0000313" key="9">
    <source>
        <dbReference type="EMBL" id="ANZ75897.1"/>
    </source>
</evidence>
<dbReference type="PANTHER" id="PTHR11207:SF0">
    <property type="entry name" value="RIBONUCLEASE 3"/>
    <property type="match status" value="1"/>
</dbReference>
<evidence type="ECO:0000256" key="3">
    <source>
        <dbReference type="ARBA" id="ARBA00022801"/>
    </source>
</evidence>
<name>A0A1B2JD26_PICPA</name>
<dbReference type="Proteomes" id="UP000094565">
    <property type="component" value="Chromosome 2"/>
</dbReference>
<dbReference type="GO" id="GO:0004525">
    <property type="term" value="F:ribonuclease III activity"/>
    <property type="evidence" value="ECO:0007669"/>
    <property type="project" value="InterPro"/>
</dbReference>
<dbReference type="SUPFAM" id="SSF54768">
    <property type="entry name" value="dsRNA-binding domain-like"/>
    <property type="match status" value="1"/>
</dbReference>
<gene>
    <name evidence="9" type="primary">RNT1</name>
    <name evidence="9" type="ORF">ATY40_BA7503192</name>
</gene>